<comment type="caution">
    <text evidence="8">The sequence shown here is derived from an EMBL/GenBank/DDBJ whole genome shotgun (WGS) entry which is preliminary data.</text>
</comment>
<dbReference type="SUPFAM" id="SSF50447">
    <property type="entry name" value="Translation proteins"/>
    <property type="match status" value="1"/>
</dbReference>
<keyword evidence="4 5" id="KW-0143">Chaperone</keyword>
<evidence type="ECO:0000256" key="2">
    <source>
        <dbReference type="ARBA" id="ARBA00022517"/>
    </source>
</evidence>
<protein>
    <recommendedName>
        <fullName evidence="5">Ribosome maturation factor RimM</fullName>
    </recommendedName>
</protein>
<dbReference type="Pfam" id="PF24986">
    <property type="entry name" value="PRC_RimM"/>
    <property type="match status" value="1"/>
</dbReference>
<keyword evidence="2 5" id="KW-0690">Ribosome biogenesis</keyword>
<feature type="domain" description="Ribosome maturation factor RimM PRC barrel" evidence="7">
    <location>
        <begin position="100"/>
        <end position="165"/>
    </location>
</feature>
<dbReference type="SUPFAM" id="SSF50346">
    <property type="entry name" value="PRC-barrel domain"/>
    <property type="match status" value="1"/>
</dbReference>
<dbReference type="RefSeq" id="WP_068753181.1">
    <property type="nucleotide sequence ID" value="NZ_KQ950180.1"/>
</dbReference>
<dbReference type="Gene3D" id="2.40.30.60">
    <property type="entry name" value="RimM"/>
    <property type="match status" value="1"/>
</dbReference>
<gene>
    <name evidence="5" type="primary">rimM</name>
    <name evidence="8" type="ORF">AC529_12875</name>
</gene>
<dbReference type="GO" id="GO:0005840">
    <property type="term" value="C:ribosome"/>
    <property type="evidence" value="ECO:0007669"/>
    <property type="project" value="InterPro"/>
</dbReference>
<dbReference type="GO" id="GO:0043022">
    <property type="term" value="F:ribosome binding"/>
    <property type="evidence" value="ECO:0007669"/>
    <property type="project" value="InterPro"/>
</dbReference>
<keyword evidence="9" id="KW-1185">Reference proteome</keyword>
<name>A0A147KG94_THECS</name>
<sequence>MRLVVGRIGRPHGVRGEVAVEVRTDAPEERFEVGTTLDTDPSDAGPLTITAVRQHGDRLLVRFEGVADRNAAEELRGVFLVIDSSELPPLDDPDEFHDYELIGLRVETTSGEAVGEVVDVLHHAQDTLVVSGNGKAEVLVPFVRALVPEIDTEAGRIVIDPPPGLLELGQ</sequence>
<dbReference type="OrthoDB" id="5381335at2"/>
<dbReference type="PANTHER" id="PTHR33692">
    <property type="entry name" value="RIBOSOME MATURATION FACTOR RIMM"/>
    <property type="match status" value="1"/>
</dbReference>
<dbReference type="Proteomes" id="UP000074382">
    <property type="component" value="Unassembled WGS sequence"/>
</dbReference>
<evidence type="ECO:0000256" key="3">
    <source>
        <dbReference type="ARBA" id="ARBA00022552"/>
    </source>
</evidence>
<comment type="function">
    <text evidence="5">An accessory protein needed during the final step in the assembly of 30S ribosomal subunit, possibly for assembly of the head region. Essential for efficient processing of 16S rRNA. May be needed both before and after RbfA during the maturation of 16S rRNA. It has affinity for free ribosomal 30S subunits but not for 70S ribosomes.</text>
</comment>
<comment type="similarity">
    <text evidence="5">Belongs to the RimM family.</text>
</comment>
<keyword evidence="1 5" id="KW-0963">Cytoplasm</keyword>
<evidence type="ECO:0000259" key="6">
    <source>
        <dbReference type="Pfam" id="PF01782"/>
    </source>
</evidence>
<evidence type="ECO:0000256" key="5">
    <source>
        <dbReference type="HAMAP-Rule" id="MF_00014"/>
    </source>
</evidence>
<dbReference type="NCBIfam" id="TIGR02273">
    <property type="entry name" value="16S_RimM"/>
    <property type="match status" value="1"/>
</dbReference>
<dbReference type="GO" id="GO:0042274">
    <property type="term" value="P:ribosomal small subunit biogenesis"/>
    <property type="evidence" value="ECO:0007669"/>
    <property type="project" value="UniProtKB-UniRule"/>
</dbReference>
<accession>A0A147KG94</accession>
<dbReference type="InterPro" id="IPR009000">
    <property type="entry name" value="Transl_B-barrel_sf"/>
</dbReference>
<evidence type="ECO:0000256" key="4">
    <source>
        <dbReference type="ARBA" id="ARBA00023186"/>
    </source>
</evidence>
<dbReference type="Pfam" id="PF01782">
    <property type="entry name" value="RimM"/>
    <property type="match status" value="1"/>
</dbReference>
<dbReference type="PANTHER" id="PTHR33692:SF1">
    <property type="entry name" value="RIBOSOME MATURATION FACTOR RIMM"/>
    <property type="match status" value="1"/>
</dbReference>
<reference evidence="9" key="1">
    <citation type="journal article" date="2017" name="Acta Aliment.">
        <title>Plant polysaccharide degrading enzyme system of Thermpbifida cellulosilytica TB100 revealed by de novo genome project data.</title>
        <authorList>
            <person name="Toth A."/>
            <person name="Baka E."/>
            <person name="Luzics S."/>
            <person name="Bata-Vidacs I."/>
            <person name="Nagy I."/>
            <person name="Balint B."/>
            <person name="Herceg R."/>
            <person name="Olasz F."/>
            <person name="Wilk T."/>
            <person name="Nagy T."/>
            <person name="Kriszt B."/>
            <person name="Nagy I."/>
            <person name="Kukolya J."/>
        </authorList>
    </citation>
    <scope>NUCLEOTIDE SEQUENCE [LARGE SCALE GENOMIC DNA]</scope>
    <source>
        <strain evidence="9">TB100</strain>
    </source>
</reference>
<dbReference type="InterPro" id="IPR002676">
    <property type="entry name" value="RimM_N"/>
</dbReference>
<proteinExistence type="inferred from homology"/>
<dbReference type="AlphaFoldDB" id="A0A147KG94"/>
<dbReference type="EMBL" id="LGEM01000094">
    <property type="protein sequence ID" value="KUP96323.1"/>
    <property type="molecule type" value="Genomic_DNA"/>
</dbReference>
<evidence type="ECO:0000313" key="9">
    <source>
        <dbReference type="Proteomes" id="UP000074382"/>
    </source>
</evidence>
<dbReference type="HAMAP" id="MF_00014">
    <property type="entry name" value="Ribosome_mat_RimM"/>
    <property type="match status" value="1"/>
</dbReference>
<comment type="domain">
    <text evidence="5">The PRC barrel domain binds ribosomal protein uS19.</text>
</comment>
<dbReference type="InterPro" id="IPR056792">
    <property type="entry name" value="PRC_RimM"/>
</dbReference>
<dbReference type="Gene3D" id="2.30.30.240">
    <property type="entry name" value="PRC-barrel domain"/>
    <property type="match status" value="1"/>
</dbReference>
<evidence type="ECO:0000256" key="1">
    <source>
        <dbReference type="ARBA" id="ARBA00022490"/>
    </source>
</evidence>
<dbReference type="InterPro" id="IPR011961">
    <property type="entry name" value="RimM"/>
</dbReference>
<feature type="domain" description="RimM N-terminal" evidence="6">
    <location>
        <begin position="4"/>
        <end position="85"/>
    </location>
</feature>
<dbReference type="GO" id="GO:0005737">
    <property type="term" value="C:cytoplasm"/>
    <property type="evidence" value="ECO:0007669"/>
    <property type="project" value="UniProtKB-SubCell"/>
</dbReference>
<dbReference type="PATRIC" id="fig|665004.4.peg.393"/>
<dbReference type="InterPro" id="IPR011033">
    <property type="entry name" value="PRC_barrel-like_sf"/>
</dbReference>
<organism evidence="8 9">
    <name type="scientific">Thermobifida cellulosilytica TB100</name>
    <dbReference type="NCBI Taxonomy" id="665004"/>
    <lineage>
        <taxon>Bacteria</taxon>
        <taxon>Bacillati</taxon>
        <taxon>Actinomycetota</taxon>
        <taxon>Actinomycetes</taxon>
        <taxon>Streptosporangiales</taxon>
        <taxon>Nocardiopsidaceae</taxon>
        <taxon>Thermobifida</taxon>
    </lineage>
</organism>
<evidence type="ECO:0000313" key="8">
    <source>
        <dbReference type="EMBL" id="KUP96323.1"/>
    </source>
</evidence>
<dbReference type="STRING" id="665004.AC529_12875"/>
<keyword evidence="3 5" id="KW-0698">rRNA processing</keyword>
<evidence type="ECO:0000259" key="7">
    <source>
        <dbReference type="Pfam" id="PF24986"/>
    </source>
</evidence>
<dbReference type="GO" id="GO:0006364">
    <property type="term" value="P:rRNA processing"/>
    <property type="evidence" value="ECO:0007669"/>
    <property type="project" value="UniProtKB-UniRule"/>
</dbReference>
<dbReference type="InterPro" id="IPR036976">
    <property type="entry name" value="RimM_N_sf"/>
</dbReference>
<comment type="subcellular location">
    <subcellularLocation>
        <location evidence="5">Cytoplasm</location>
    </subcellularLocation>
</comment>
<comment type="subunit">
    <text evidence="5">Binds ribosomal protein uS19.</text>
</comment>